<sequence length="78" mass="8899">MSEFIPTPNQRVTKLGDLGPIIQKKKNTIFNDPMISLGKRYERLKKIPEELEIQSTLPAPIPKQAPSQPQEERGSTWN</sequence>
<evidence type="ECO:0000313" key="2">
    <source>
        <dbReference type="EMBL" id="GFD18796.1"/>
    </source>
</evidence>
<reference evidence="2" key="1">
    <citation type="journal article" date="2019" name="Sci. Rep.">
        <title>Draft genome of Tanacetum cinerariifolium, the natural source of mosquito coil.</title>
        <authorList>
            <person name="Yamashiro T."/>
            <person name="Shiraishi A."/>
            <person name="Satake H."/>
            <person name="Nakayama K."/>
        </authorList>
    </citation>
    <scope>NUCLEOTIDE SEQUENCE</scope>
</reference>
<dbReference type="EMBL" id="BKCJ011309805">
    <property type="protein sequence ID" value="GFD18796.1"/>
    <property type="molecule type" value="Genomic_DNA"/>
</dbReference>
<feature type="region of interest" description="Disordered" evidence="1">
    <location>
        <begin position="53"/>
        <end position="78"/>
    </location>
</feature>
<dbReference type="AlphaFoldDB" id="A0A699UBS1"/>
<evidence type="ECO:0000256" key="1">
    <source>
        <dbReference type="SAM" id="MobiDB-lite"/>
    </source>
</evidence>
<accession>A0A699UBS1</accession>
<comment type="caution">
    <text evidence="2">The sequence shown here is derived from an EMBL/GenBank/DDBJ whole genome shotgun (WGS) entry which is preliminary data.</text>
</comment>
<organism evidence="2">
    <name type="scientific">Tanacetum cinerariifolium</name>
    <name type="common">Dalmatian daisy</name>
    <name type="synonym">Chrysanthemum cinerariifolium</name>
    <dbReference type="NCBI Taxonomy" id="118510"/>
    <lineage>
        <taxon>Eukaryota</taxon>
        <taxon>Viridiplantae</taxon>
        <taxon>Streptophyta</taxon>
        <taxon>Embryophyta</taxon>
        <taxon>Tracheophyta</taxon>
        <taxon>Spermatophyta</taxon>
        <taxon>Magnoliopsida</taxon>
        <taxon>eudicotyledons</taxon>
        <taxon>Gunneridae</taxon>
        <taxon>Pentapetalae</taxon>
        <taxon>asterids</taxon>
        <taxon>campanulids</taxon>
        <taxon>Asterales</taxon>
        <taxon>Asteraceae</taxon>
        <taxon>Asteroideae</taxon>
        <taxon>Anthemideae</taxon>
        <taxon>Anthemidinae</taxon>
        <taxon>Tanacetum</taxon>
    </lineage>
</organism>
<protein>
    <submittedName>
        <fullName evidence="2">Uncharacterized protein</fullName>
    </submittedName>
</protein>
<name>A0A699UBS1_TANCI</name>
<proteinExistence type="predicted"/>
<gene>
    <name evidence="2" type="ORF">Tci_890765</name>
</gene>